<accession>A0A4R2RGH1</accession>
<name>A0A4R2RGH1_9RHOB</name>
<keyword evidence="5" id="KW-0864">Zinc transport</keyword>
<keyword evidence="4 7" id="KW-0732">Signal</keyword>
<keyword evidence="5" id="KW-0862">Zinc</keyword>
<dbReference type="OrthoDB" id="7346865at2"/>
<comment type="similarity">
    <text evidence="1">Belongs to the bacterial solute-binding protein 9 family.</text>
</comment>
<dbReference type="InterPro" id="IPR050492">
    <property type="entry name" value="Bact_metal-bind_prot9"/>
</dbReference>
<evidence type="ECO:0000256" key="1">
    <source>
        <dbReference type="ARBA" id="ARBA00011028"/>
    </source>
</evidence>
<comment type="caution">
    <text evidence="8">The sequence shown here is derived from an EMBL/GenBank/DDBJ whole genome shotgun (WGS) entry which is preliminary data.</text>
</comment>
<feature type="signal peptide" evidence="7">
    <location>
        <begin position="1"/>
        <end position="19"/>
    </location>
</feature>
<evidence type="ECO:0000256" key="3">
    <source>
        <dbReference type="ARBA" id="ARBA00022448"/>
    </source>
</evidence>
<evidence type="ECO:0000256" key="4">
    <source>
        <dbReference type="ARBA" id="ARBA00022729"/>
    </source>
</evidence>
<keyword evidence="3" id="KW-0813">Transport</keyword>
<evidence type="ECO:0000313" key="8">
    <source>
        <dbReference type="EMBL" id="TCP62782.1"/>
    </source>
</evidence>
<sequence length="330" mass="34914">MKPLRPLLPLALMAAPALAEPPAVMTDIPPVHALAASVMGDLAAPDILLDKGSDPHHFQLRPSQANALSEADLVFWVGPRLTPWLARAIEGVGLSGEAIALVDLPETYRRAFGETHTNEGEDHTHTHTEDGHEGEDHGHDSHAEDAQADGGHDHAHSGLDPHAWLDPDNARTWTKAIADRLIAADPENAQTYRTNAEATLAAIDAAEAETRALLAPVGDTPIMVFHDAYGYFAAHFGVTVAGSIALGDAASPGAARLSQLRTRLQDDGVACIFPEAQHDPALVAAIVEGTATRVGDTLDPSGSTLDYGPDLYRTLLTRLGRNIATCVGQQ</sequence>
<dbReference type="InterPro" id="IPR006127">
    <property type="entry name" value="ZnuA-like"/>
</dbReference>
<dbReference type="GO" id="GO:0006829">
    <property type="term" value="P:zinc ion transport"/>
    <property type="evidence" value="ECO:0007669"/>
    <property type="project" value="UniProtKB-KW"/>
</dbReference>
<dbReference type="GO" id="GO:0046872">
    <property type="term" value="F:metal ion binding"/>
    <property type="evidence" value="ECO:0007669"/>
    <property type="project" value="InterPro"/>
</dbReference>
<evidence type="ECO:0000256" key="7">
    <source>
        <dbReference type="SAM" id="SignalP"/>
    </source>
</evidence>
<dbReference type="Proteomes" id="UP000295050">
    <property type="component" value="Unassembled WGS sequence"/>
</dbReference>
<feature type="region of interest" description="Disordered" evidence="6">
    <location>
        <begin position="116"/>
        <end position="164"/>
    </location>
</feature>
<dbReference type="Gene3D" id="3.40.50.1980">
    <property type="entry name" value="Nitrogenase molybdenum iron protein domain"/>
    <property type="match status" value="2"/>
</dbReference>
<keyword evidence="5" id="KW-0406">Ion transport</keyword>
<dbReference type="Pfam" id="PF01297">
    <property type="entry name" value="ZnuA"/>
    <property type="match status" value="1"/>
</dbReference>
<dbReference type="RefSeq" id="WP_132949760.1">
    <property type="nucleotide sequence ID" value="NZ_SLXU01000001.1"/>
</dbReference>
<evidence type="ECO:0000256" key="5">
    <source>
        <dbReference type="ARBA" id="ARBA00022906"/>
    </source>
</evidence>
<dbReference type="SUPFAM" id="SSF53807">
    <property type="entry name" value="Helical backbone' metal receptor"/>
    <property type="match status" value="1"/>
</dbReference>
<dbReference type="EMBL" id="SLXU01000001">
    <property type="protein sequence ID" value="TCP62782.1"/>
    <property type="molecule type" value="Genomic_DNA"/>
</dbReference>
<dbReference type="PANTHER" id="PTHR42953:SF3">
    <property type="entry name" value="HIGH-AFFINITY ZINC UPTAKE SYSTEM PROTEIN ZNUA"/>
    <property type="match status" value="1"/>
</dbReference>
<keyword evidence="9" id="KW-1185">Reference proteome</keyword>
<proteinExistence type="inferred from homology"/>
<evidence type="ECO:0000256" key="2">
    <source>
        <dbReference type="ARBA" id="ARBA00015915"/>
    </source>
</evidence>
<evidence type="ECO:0000256" key="6">
    <source>
        <dbReference type="SAM" id="MobiDB-lite"/>
    </source>
</evidence>
<feature type="chain" id="PRO_5020956686" description="High-affinity zinc uptake system protein ZnuA" evidence="7">
    <location>
        <begin position="20"/>
        <end position="330"/>
    </location>
</feature>
<protein>
    <recommendedName>
        <fullName evidence="2">High-affinity zinc uptake system protein ZnuA</fullName>
    </recommendedName>
</protein>
<reference evidence="8 9" key="1">
    <citation type="submission" date="2019-03" db="EMBL/GenBank/DDBJ databases">
        <title>Genomic Encyclopedia of Type Strains, Phase IV (KMG-IV): sequencing the most valuable type-strain genomes for metagenomic binning, comparative biology and taxonomic classification.</title>
        <authorList>
            <person name="Goeker M."/>
        </authorList>
    </citation>
    <scope>NUCLEOTIDE SEQUENCE [LARGE SCALE GENOMIC DNA]</scope>
    <source>
        <strain evidence="8 9">DSM 24766</strain>
    </source>
</reference>
<evidence type="ECO:0000313" key="9">
    <source>
        <dbReference type="Proteomes" id="UP000295050"/>
    </source>
</evidence>
<organism evidence="8 9">
    <name type="scientific">Rhodovulum bhavnagarense</name>
    <dbReference type="NCBI Taxonomy" id="992286"/>
    <lineage>
        <taxon>Bacteria</taxon>
        <taxon>Pseudomonadati</taxon>
        <taxon>Pseudomonadota</taxon>
        <taxon>Alphaproteobacteria</taxon>
        <taxon>Rhodobacterales</taxon>
        <taxon>Paracoccaceae</taxon>
        <taxon>Rhodovulum</taxon>
    </lineage>
</organism>
<dbReference type="PANTHER" id="PTHR42953">
    <property type="entry name" value="HIGH-AFFINITY ZINC UPTAKE SYSTEM PROTEIN ZNUA-RELATED"/>
    <property type="match status" value="1"/>
</dbReference>
<gene>
    <name evidence="8" type="ORF">EV663_10142</name>
</gene>
<dbReference type="AlphaFoldDB" id="A0A4R2RGH1"/>